<keyword evidence="2" id="KW-0677">Repeat</keyword>
<reference evidence="4 5" key="1">
    <citation type="submission" date="2023-09" db="EMBL/GenBank/DDBJ databases">
        <title>Novel taxa isolated from Blanes Bay.</title>
        <authorList>
            <person name="Rey-Velasco X."/>
            <person name="Lucena T."/>
        </authorList>
    </citation>
    <scope>NUCLEOTIDE SEQUENCE [LARGE SCALE GENOMIC DNA]</scope>
    <source>
        <strain evidence="4 5">S356</strain>
    </source>
</reference>
<evidence type="ECO:0000313" key="5">
    <source>
        <dbReference type="Proteomes" id="UP001257277"/>
    </source>
</evidence>
<dbReference type="EMBL" id="JAVTTO010000002">
    <property type="protein sequence ID" value="MDT7831865.1"/>
    <property type="molecule type" value="Genomic_DNA"/>
</dbReference>
<dbReference type="Gene3D" id="2.60.40.1120">
    <property type="entry name" value="Carboxypeptidase-like, regulatory domain"/>
    <property type="match status" value="1"/>
</dbReference>
<evidence type="ECO:0000256" key="1">
    <source>
        <dbReference type="ARBA" id="ARBA00022441"/>
    </source>
</evidence>
<dbReference type="Pfam" id="PF13715">
    <property type="entry name" value="CarbopepD_reg_2"/>
    <property type="match status" value="1"/>
</dbReference>
<evidence type="ECO:0000256" key="2">
    <source>
        <dbReference type="ARBA" id="ARBA00022737"/>
    </source>
</evidence>
<evidence type="ECO:0000256" key="3">
    <source>
        <dbReference type="SAM" id="SignalP"/>
    </source>
</evidence>
<dbReference type="SMART" id="SM00612">
    <property type="entry name" value="Kelch"/>
    <property type="match status" value="2"/>
</dbReference>
<dbReference type="SUPFAM" id="SSF117281">
    <property type="entry name" value="Kelch motif"/>
    <property type="match status" value="1"/>
</dbReference>
<dbReference type="Pfam" id="PF24681">
    <property type="entry name" value="Kelch_KLHDC2_KLHL20_DRC7"/>
    <property type="match status" value="1"/>
</dbReference>
<sequence length="456" mass="51898">MSKKRFLLVLCSSLFFVGSYAQSIKGKVFNEKKAPLSKASIYIKKLQKGVTTNSKGEFKIKIKNKVQANDTLVFSYVGFKARRISLKDLEALNYVVTLESKLLTLDEVSIRSSKKKLKTYLDYSKLAPMEKGLFSFGSVLANNKIYVSGGNLSAKFDAVLNALNLDKYNSRPLTPFSQILQEAGTASTWEHYNDQLYAYNLITGVWEKSALKFIKRAHHNLHYYNGKLMVLGGKTLSKNRRFEYLENKIEEFNITKNRIAIDEANPHKAVNFASFLTGDHLIVLGGSIKKKQNGKKNYENKIHVYNLKTGKWYHVSYMPVPKETTGVLVENTIYLFGGYNGEKLKNIESFNIKDGRWKIEGELFSAVEKPAITNHNGVIYIYAKGRVMTFDIATKELNQYLIDLSIEDANLYCANNKLYILGGFSNRYDRLTPSNDLYSIDIDEFDKTALSKSRTF</sequence>
<dbReference type="PANTHER" id="PTHR45632">
    <property type="entry name" value="LD33804P"/>
    <property type="match status" value="1"/>
</dbReference>
<gene>
    <name evidence="4" type="ORF">RQM59_05705</name>
</gene>
<comment type="caution">
    <text evidence="4">The sequence shown here is derived from an EMBL/GenBank/DDBJ whole genome shotgun (WGS) entry which is preliminary data.</text>
</comment>
<keyword evidence="3" id="KW-0732">Signal</keyword>
<dbReference type="PANTHER" id="PTHR45632:SF3">
    <property type="entry name" value="KELCH-LIKE PROTEIN 32"/>
    <property type="match status" value="1"/>
</dbReference>
<keyword evidence="1" id="KW-0880">Kelch repeat</keyword>
<proteinExistence type="predicted"/>
<evidence type="ECO:0000313" key="4">
    <source>
        <dbReference type="EMBL" id="MDT7831865.1"/>
    </source>
</evidence>
<dbReference type="InterPro" id="IPR006652">
    <property type="entry name" value="Kelch_1"/>
</dbReference>
<feature type="signal peptide" evidence="3">
    <location>
        <begin position="1"/>
        <end position="21"/>
    </location>
</feature>
<name>A0ABU3LDS3_9FLAO</name>
<dbReference type="SUPFAM" id="SSF49464">
    <property type="entry name" value="Carboxypeptidase regulatory domain-like"/>
    <property type="match status" value="1"/>
</dbReference>
<organism evidence="4 5">
    <name type="scientific">Asprobacillus argus</name>
    <dbReference type="NCBI Taxonomy" id="3076534"/>
    <lineage>
        <taxon>Bacteria</taxon>
        <taxon>Pseudomonadati</taxon>
        <taxon>Bacteroidota</taxon>
        <taxon>Flavobacteriia</taxon>
        <taxon>Flavobacteriales</taxon>
        <taxon>Flavobacteriaceae</taxon>
        <taxon>Asprobacillus</taxon>
    </lineage>
</organism>
<keyword evidence="5" id="KW-1185">Reference proteome</keyword>
<dbReference type="Proteomes" id="UP001257277">
    <property type="component" value="Unassembled WGS sequence"/>
</dbReference>
<dbReference type="InterPro" id="IPR008969">
    <property type="entry name" value="CarboxyPept-like_regulatory"/>
</dbReference>
<feature type="chain" id="PRO_5047376130" evidence="3">
    <location>
        <begin position="22"/>
        <end position="456"/>
    </location>
</feature>
<dbReference type="Gene3D" id="2.120.10.80">
    <property type="entry name" value="Kelch-type beta propeller"/>
    <property type="match status" value="1"/>
</dbReference>
<dbReference type="RefSeq" id="WP_349241120.1">
    <property type="nucleotide sequence ID" value="NZ_JAVTTO010000002.1"/>
</dbReference>
<protein>
    <submittedName>
        <fullName evidence="4">Carboxypeptidase-like regulatory domain-containing protein</fullName>
    </submittedName>
</protein>
<dbReference type="InterPro" id="IPR015915">
    <property type="entry name" value="Kelch-typ_b-propeller"/>
</dbReference>
<accession>A0ABU3LDS3</accession>